<dbReference type="EMBL" id="JBBMFK010000025">
    <property type="protein sequence ID" value="MEQ2444455.1"/>
    <property type="molecule type" value="Genomic_DNA"/>
</dbReference>
<gene>
    <name evidence="1" type="ORF">WMO64_13395</name>
</gene>
<comment type="caution">
    <text evidence="1">The sequence shown here is derived from an EMBL/GenBank/DDBJ whole genome shotgun (WGS) entry which is preliminary data.</text>
</comment>
<name>A0ABV1EAW9_9FIRM</name>
<evidence type="ECO:0000313" key="2">
    <source>
        <dbReference type="Proteomes" id="UP001464378"/>
    </source>
</evidence>
<dbReference type="Proteomes" id="UP001464378">
    <property type="component" value="Unassembled WGS sequence"/>
</dbReference>
<evidence type="ECO:0000313" key="1">
    <source>
        <dbReference type="EMBL" id="MEQ2444455.1"/>
    </source>
</evidence>
<sequence>MWLSERKRGRQYGEAMVGQTTLSGDPAGVYLDAERRTLAVFAPGGYAWRPAVGEEVLVLKQEGEKTCAVGVRCCGDLAPGEVLIHAGQGDAAIKLGNDGTVELMGQVRINGVPLEDMRNRGGEV</sequence>
<dbReference type="RefSeq" id="WP_349232292.1">
    <property type="nucleotide sequence ID" value="NZ_JBBMFK010000025.1"/>
</dbReference>
<proteinExistence type="predicted"/>
<organism evidence="1 2">
    <name type="scientific">Pseudoflavonifractor intestinihominis</name>
    <dbReference type="NCBI Taxonomy" id="3133171"/>
    <lineage>
        <taxon>Bacteria</taxon>
        <taxon>Bacillati</taxon>
        <taxon>Bacillota</taxon>
        <taxon>Clostridia</taxon>
        <taxon>Eubacteriales</taxon>
        <taxon>Oscillospiraceae</taxon>
        <taxon>Pseudoflavonifractor</taxon>
    </lineage>
</organism>
<accession>A0ABV1EAW9</accession>
<reference evidence="1 2" key="1">
    <citation type="submission" date="2024-03" db="EMBL/GenBank/DDBJ databases">
        <title>Human intestinal bacterial collection.</title>
        <authorList>
            <person name="Pauvert C."/>
            <person name="Hitch T.C.A."/>
            <person name="Clavel T."/>
        </authorList>
    </citation>
    <scope>NUCLEOTIDE SEQUENCE [LARGE SCALE GENOMIC DNA]</scope>
    <source>
        <strain evidence="1 2">CLA-AP-H29</strain>
    </source>
</reference>
<protein>
    <submittedName>
        <fullName evidence="1">Uncharacterized protein</fullName>
    </submittedName>
</protein>
<keyword evidence="2" id="KW-1185">Reference proteome</keyword>